<proteinExistence type="predicted"/>
<dbReference type="InterPro" id="IPR022742">
    <property type="entry name" value="Hydrolase_4"/>
</dbReference>
<sequence length="251" mass="28170">MFRRRIDEADEAPKGTLAHAPVLTIRPAHGVTKAVVLVLHGGRANSYEPVRARHLSPSRMIPFAKLLHREGSRYGLSVWSLRNRVRGWNGAERSPVQDARWALEKIREEHSSVPVYLVGHSMGGSVAIAVADDPLVKAIVSLAPWTDADSPTEPVRDRKVLIIHGDKDKWTSAPSSQHFAERAVGLAQEVFYVRLRGAGHFMFDKVAIWHQLTAAFVLRQFGSEFQLPLKARTTRLADRLYQLPQRLLTEL</sequence>
<dbReference type="Gene3D" id="3.40.50.1820">
    <property type="entry name" value="alpha/beta hydrolase"/>
    <property type="match status" value="1"/>
</dbReference>
<evidence type="ECO:0000313" key="2">
    <source>
        <dbReference type="EMBL" id="MDR6268961.1"/>
    </source>
</evidence>
<dbReference type="RefSeq" id="WP_309796931.1">
    <property type="nucleotide sequence ID" value="NZ_BAAAHY010000001.1"/>
</dbReference>
<dbReference type="SUPFAM" id="SSF53474">
    <property type="entry name" value="alpha/beta-Hydrolases"/>
    <property type="match status" value="1"/>
</dbReference>
<protein>
    <submittedName>
        <fullName evidence="2">Alpha-beta hydrolase superfamily lysophospholipase</fullName>
    </submittedName>
</protein>
<accession>A0ABU1J957</accession>
<gene>
    <name evidence="2" type="ORF">JOE69_001199</name>
</gene>
<reference evidence="2 3" key="1">
    <citation type="submission" date="2023-07" db="EMBL/GenBank/DDBJ databases">
        <title>Sequencing the genomes of 1000 actinobacteria strains.</title>
        <authorList>
            <person name="Klenk H.-P."/>
        </authorList>
    </citation>
    <scope>NUCLEOTIDE SEQUENCE [LARGE SCALE GENOMIC DNA]</scope>
    <source>
        <strain evidence="2 3">DSM 14555</strain>
    </source>
</reference>
<feature type="domain" description="Serine aminopeptidase S33" evidence="1">
    <location>
        <begin position="94"/>
        <end position="150"/>
    </location>
</feature>
<organism evidence="2 3">
    <name type="scientific">Arthrobacter russicus</name>
    <dbReference type="NCBI Taxonomy" id="172040"/>
    <lineage>
        <taxon>Bacteria</taxon>
        <taxon>Bacillati</taxon>
        <taxon>Actinomycetota</taxon>
        <taxon>Actinomycetes</taxon>
        <taxon>Micrococcales</taxon>
        <taxon>Micrococcaceae</taxon>
        <taxon>Arthrobacter</taxon>
    </lineage>
</organism>
<keyword evidence="3" id="KW-1185">Reference proteome</keyword>
<dbReference type="Proteomes" id="UP001185069">
    <property type="component" value="Unassembled WGS sequence"/>
</dbReference>
<comment type="caution">
    <text evidence="2">The sequence shown here is derived from an EMBL/GenBank/DDBJ whole genome shotgun (WGS) entry which is preliminary data.</text>
</comment>
<dbReference type="EMBL" id="JAVDQF010000001">
    <property type="protein sequence ID" value="MDR6268961.1"/>
    <property type="molecule type" value="Genomic_DNA"/>
</dbReference>
<evidence type="ECO:0000313" key="3">
    <source>
        <dbReference type="Proteomes" id="UP001185069"/>
    </source>
</evidence>
<evidence type="ECO:0000259" key="1">
    <source>
        <dbReference type="Pfam" id="PF12146"/>
    </source>
</evidence>
<dbReference type="Pfam" id="PF12146">
    <property type="entry name" value="Hydrolase_4"/>
    <property type="match status" value="1"/>
</dbReference>
<dbReference type="GO" id="GO:0016787">
    <property type="term" value="F:hydrolase activity"/>
    <property type="evidence" value="ECO:0007669"/>
    <property type="project" value="UniProtKB-KW"/>
</dbReference>
<dbReference type="InterPro" id="IPR029058">
    <property type="entry name" value="AB_hydrolase_fold"/>
</dbReference>
<name>A0ABU1J957_9MICC</name>
<keyword evidence="2" id="KW-0378">Hydrolase</keyword>